<dbReference type="Proteomes" id="UP000095149">
    <property type="component" value="Unassembled WGS sequence"/>
</dbReference>
<dbReference type="InterPro" id="IPR052186">
    <property type="entry name" value="Hydantoin_racemase-like"/>
</dbReference>
<reference evidence="2 3" key="1">
    <citation type="submission" date="2016-06" db="EMBL/GenBank/DDBJ databases">
        <title>Evolution of pathogenesis and genome organization in the Tremellales.</title>
        <authorList>
            <person name="Cuomo C."/>
            <person name="Litvintseva A."/>
            <person name="Heitman J."/>
            <person name="Chen Y."/>
            <person name="Sun S."/>
            <person name="Springer D."/>
            <person name="Dromer F."/>
            <person name="Young S."/>
            <person name="Zeng Q."/>
            <person name="Chapman S."/>
            <person name="Gujja S."/>
            <person name="Saif S."/>
            <person name="Birren B."/>
        </authorList>
    </citation>
    <scope>NUCLEOTIDE SEQUENCE [LARGE SCALE GENOMIC DNA]</scope>
    <source>
        <strain evidence="2 3">CBS 6273</strain>
    </source>
</reference>
<dbReference type="OrthoDB" id="412018at2759"/>
<dbReference type="InterPro" id="IPR053714">
    <property type="entry name" value="Iso_Racemase_Enz_sf"/>
</dbReference>
<proteinExistence type="inferred from homology"/>
<dbReference type="Pfam" id="PF01177">
    <property type="entry name" value="Asp_Glu_race"/>
    <property type="match status" value="1"/>
</dbReference>
<sequence length="261" mass="27298">MSSKLPSTASIGSPTSATRLLYLSPTSNNSANLAKASHFLHLIPSNVRIDFYNAPEPAPRSIDGSLDGVVSAAVVLRDLGLDRQDADGDGEGEGKYELGAYGAIIIGCFSAHLLVPALKETLPHPCPAIISLFDVAVYSALQLGPTFGIVTTGKQWEPLFDEAIRAMGVAASRYTGTVGCGHNAVNLQDNLDAMISAGEQLVERGAAVLILGCGGMCTMRGDFEGAIQNKCGRYVPVVDGVHAAIEQGMAYARMGLFLAES</sequence>
<evidence type="ECO:0000313" key="2">
    <source>
        <dbReference type="EMBL" id="ODO05041.1"/>
    </source>
</evidence>
<protein>
    <recommendedName>
        <fullName evidence="4">Asp/Glu/hydantoin racemase</fullName>
    </recommendedName>
</protein>
<dbReference type="Gene3D" id="3.40.50.12500">
    <property type="match status" value="1"/>
</dbReference>
<dbReference type="InterPro" id="IPR015942">
    <property type="entry name" value="Asp/Glu/hydantoin_racemase"/>
</dbReference>
<dbReference type="EMBL" id="MEKH01000008">
    <property type="protein sequence ID" value="ODO05041.1"/>
    <property type="molecule type" value="Genomic_DNA"/>
</dbReference>
<evidence type="ECO:0008006" key="4">
    <source>
        <dbReference type="Google" id="ProtNLM"/>
    </source>
</evidence>
<organism evidence="2 3">
    <name type="scientific">Cryptococcus amylolentus CBS 6273</name>
    <dbReference type="NCBI Taxonomy" id="1296118"/>
    <lineage>
        <taxon>Eukaryota</taxon>
        <taxon>Fungi</taxon>
        <taxon>Dikarya</taxon>
        <taxon>Basidiomycota</taxon>
        <taxon>Agaricomycotina</taxon>
        <taxon>Tremellomycetes</taxon>
        <taxon>Tremellales</taxon>
        <taxon>Cryptococcaceae</taxon>
        <taxon>Cryptococcus</taxon>
    </lineage>
</organism>
<dbReference type="GO" id="GO:0047661">
    <property type="term" value="F:amino-acid racemase activity"/>
    <property type="evidence" value="ECO:0007669"/>
    <property type="project" value="InterPro"/>
</dbReference>
<evidence type="ECO:0000256" key="1">
    <source>
        <dbReference type="ARBA" id="ARBA00038414"/>
    </source>
</evidence>
<gene>
    <name evidence="2" type="ORF">I350_05653</name>
</gene>
<accession>A0A1E3JW08</accession>
<comment type="similarity">
    <text evidence="1">Belongs to the HyuE racemase family.</text>
</comment>
<name>A0A1E3JW08_9TREE</name>
<evidence type="ECO:0000313" key="3">
    <source>
        <dbReference type="Proteomes" id="UP000095149"/>
    </source>
</evidence>
<dbReference type="AlphaFoldDB" id="A0A1E3JW08"/>
<comment type="caution">
    <text evidence="2">The sequence shown here is derived from an EMBL/GenBank/DDBJ whole genome shotgun (WGS) entry which is preliminary data.</text>
</comment>
<dbReference type="PANTHER" id="PTHR28047:SF5">
    <property type="entry name" value="PROTEIN DCG1"/>
    <property type="match status" value="1"/>
</dbReference>
<dbReference type="PANTHER" id="PTHR28047">
    <property type="entry name" value="PROTEIN DCG1"/>
    <property type="match status" value="1"/>
</dbReference>